<dbReference type="EMBL" id="JBHSPF010000036">
    <property type="protein sequence ID" value="MFC5628820.1"/>
    <property type="molecule type" value="Genomic_DNA"/>
</dbReference>
<evidence type="ECO:0000256" key="5">
    <source>
        <dbReference type="ARBA" id="ARBA00023274"/>
    </source>
</evidence>
<reference evidence="11" key="1">
    <citation type="journal article" date="2019" name="Int. J. Syst. Evol. Microbiol.">
        <title>The Global Catalogue of Microorganisms (GCM) 10K type strain sequencing project: providing services to taxonomists for standard genome sequencing and annotation.</title>
        <authorList>
            <consortium name="The Broad Institute Genomics Platform"/>
            <consortium name="The Broad Institute Genome Sequencing Center for Infectious Disease"/>
            <person name="Wu L."/>
            <person name="Ma J."/>
        </authorList>
    </citation>
    <scope>NUCLEOTIDE SEQUENCE [LARGE SCALE GENOMIC DNA]</scope>
    <source>
        <strain evidence="11">CGMCC 1.15790</strain>
    </source>
</reference>
<feature type="coiled-coil region" evidence="8">
    <location>
        <begin position="37"/>
        <end position="85"/>
    </location>
</feature>
<dbReference type="InterPro" id="IPR009027">
    <property type="entry name" value="Ribosomal_bL9/RNase_H1_N"/>
</dbReference>
<dbReference type="HAMAP" id="MF_00503">
    <property type="entry name" value="Ribosomal_bL9"/>
    <property type="match status" value="1"/>
</dbReference>
<evidence type="ECO:0000256" key="6">
    <source>
        <dbReference type="ARBA" id="ARBA00035292"/>
    </source>
</evidence>
<keyword evidence="5 7" id="KW-0687">Ribonucleoprotein</keyword>
<keyword evidence="2 7" id="KW-0699">rRNA-binding</keyword>
<dbReference type="Gene3D" id="3.40.5.10">
    <property type="entry name" value="Ribosomal protein L9, N-terminal domain"/>
    <property type="match status" value="1"/>
</dbReference>
<keyword evidence="3 7" id="KW-0694">RNA-binding</keyword>
<evidence type="ECO:0000256" key="8">
    <source>
        <dbReference type="SAM" id="Coils"/>
    </source>
</evidence>
<evidence type="ECO:0000313" key="10">
    <source>
        <dbReference type="EMBL" id="MFC5628820.1"/>
    </source>
</evidence>
<comment type="caution">
    <text evidence="10">The sequence shown here is derived from an EMBL/GenBank/DDBJ whole genome shotgun (WGS) entry which is preliminary data.</text>
</comment>
<dbReference type="InterPro" id="IPR036935">
    <property type="entry name" value="Ribosomal_bL9_N_sf"/>
</dbReference>
<dbReference type="InterPro" id="IPR020069">
    <property type="entry name" value="Ribosomal_bL9_C"/>
</dbReference>
<dbReference type="InterPro" id="IPR020070">
    <property type="entry name" value="Ribosomal_bL9_N"/>
</dbReference>
<dbReference type="RefSeq" id="WP_270896535.1">
    <property type="nucleotide sequence ID" value="NZ_JBHSPF010000036.1"/>
</dbReference>
<evidence type="ECO:0000256" key="2">
    <source>
        <dbReference type="ARBA" id="ARBA00022730"/>
    </source>
</evidence>
<proteinExistence type="inferred from homology"/>
<comment type="similarity">
    <text evidence="1 7">Belongs to the bacterial ribosomal protein bL9 family.</text>
</comment>
<name>A0ABW0U7P7_9BACI</name>
<dbReference type="Pfam" id="PF01281">
    <property type="entry name" value="Ribosomal_L9_N"/>
    <property type="match status" value="1"/>
</dbReference>
<protein>
    <recommendedName>
        <fullName evidence="6 7">Large ribosomal subunit protein bL9</fullName>
    </recommendedName>
</protein>
<dbReference type="SUPFAM" id="SSF55658">
    <property type="entry name" value="L9 N-domain-like"/>
    <property type="match status" value="1"/>
</dbReference>
<dbReference type="PANTHER" id="PTHR21368">
    <property type="entry name" value="50S RIBOSOMAL PROTEIN L9"/>
    <property type="match status" value="1"/>
</dbReference>
<evidence type="ECO:0000256" key="7">
    <source>
        <dbReference type="HAMAP-Rule" id="MF_00503"/>
    </source>
</evidence>
<dbReference type="InterPro" id="IPR000244">
    <property type="entry name" value="Ribosomal_bL9"/>
</dbReference>
<feature type="domain" description="Ribosomal protein L9" evidence="9">
    <location>
        <begin position="13"/>
        <end position="40"/>
    </location>
</feature>
<keyword evidence="4 7" id="KW-0689">Ribosomal protein</keyword>
<sequence>MKVIFQQDVKGKGKKGEVKEVSEGYARNYLFPNNLAVEATKGNLKSLEQQKKAEEKKAKKQLEEAKQLKEKLEKEKIEIKAKAGDGGRLFGAVSTKQIADILKKKGFTVDKRKIELEEPIRSLGVTKTPIKLHPEVTATVDIHVIEDK</sequence>
<organism evidence="10 11">
    <name type="scientific">Aliibacillus thermotolerans</name>
    <dbReference type="NCBI Taxonomy" id="1834418"/>
    <lineage>
        <taxon>Bacteria</taxon>
        <taxon>Bacillati</taxon>
        <taxon>Bacillota</taxon>
        <taxon>Bacilli</taxon>
        <taxon>Bacillales</taxon>
        <taxon>Bacillaceae</taxon>
        <taxon>Aliibacillus</taxon>
    </lineage>
</organism>
<gene>
    <name evidence="7 10" type="primary">rplI</name>
    <name evidence="10" type="ORF">ACFPTR_08015</name>
</gene>
<dbReference type="PROSITE" id="PS00651">
    <property type="entry name" value="RIBOSOMAL_L9"/>
    <property type="match status" value="1"/>
</dbReference>
<keyword evidence="11" id="KW-1185">Reference proteome</keyword>
<keyword evidence="8" id="KW-0175">Coiled coil</keyword>
<dbReference type="Pfam" id="PF03948">
    <property type="entry name" value="Ribosomal_L9_C"/>
    <property type="match status" value="1"/>
</dbReference>
<evidence type="ECO:0000259" key="9">
    <source>
        <dbReference type="PROSITE" id="PS00651"/>
    </source>
</evidence>
<dbReference type="Gene3D" id="3.10.430.100">
    <property type="entry name" value="Ribosomal protein L9, C-terminal domain"/>
    <property type="match status" value="1"/>
</dbReference>
<evidence type="ECO:0000313" key="11">
    <source>
        <dbReference type="Proteomes" id="UP001596143"/>
    </source>
</evidence>
<accession>A0ABW0U7P7</accession>
<comment type="function">
    <text evidence="7">Binds to the 23S rRNA.</text>
</comment>
<dbReference type="Proteomes" id="UP001596143">
    <property type="component" value="Unassembled WGS sequence"/>
</dbReference>
<evidence type="ECO:0000256" key="1">
    <source>
        <dbReference type="ARBA" id="ARBA00010605"/>
    </source>
</evidence>
<dbReference type="InterPro" id="IPR020594">
    <property type="entry name" value="Ribosomal_bL9_bac/chp"/>
</dbReference>
<dbReference type="SUPFAM" id="SSF55653">
    <property type="entry name" value="Ribosomal protein L9 C-domain"/>
    <property type="match status" value="1"/>
</dbReference>
<dbReference type="InterPro" id="IPR036791">
    <property type="entry name" value="Ribosomal_bL9_C_sf"/>
</dbReference>
<dbReference type="NCBIfam" id="TIGR00158">
    <property type="entry name" value="L9"/>
    <property type="match status" value="1"/>
</dbReference>
<dbReference type="GO" id="GO:0005840">
    <property type="term" value="C:ribosome"/>
    <property type="evidence" value="ECO:0007669"/>
    <property type="project" value="UniProtKB-KW"/>
</dbReference>
<evidence type="ECO:0000256" key="3">
    <source>
        <dbReference type="ARBA" id="ARBA00022884"/>
    </source>
</evidence>
<evidence type="ECO:0000256" key="4">
    <source>
        <dbReference type="ARBA" id="ARBA00022980"/>
    </source>
</evidence>